<accession>A0A0S2FHN8</accession>
<gene>
    <name evidence="1" type="ORF">LA76x_4966</name>
</gene>
<organism evidence="1 2">
    <name type="scientific">Lysobacter antibioticus</name>
    <dbReference type="NCBI Taxonomy" id="84531"/>
    <lineage>
        <taxon>Bacteria</taxon>
        <taxon>Pseudomonadati</taxon>
        <taxon>Pseudomonadota</taxon>
        <taxon>Gammaproteobacteria</taxon>
        <taxon>Lysobacterales</taxon>
        <taxon>Lysobacteraceae</taxon>
        <taxon>Lysobacter</taxon>
    </lineage>
</organism>
<dbReference type="EMBL" id="CP011129">
    <property type="protein sequence ID" value="ALN83068.1"/>
    <property type="molecule type" value="Genomic_DNA"/>
</dbReference>
<sequence>MQDIGVYLGAGFGIGALAHGDTNLSLALGDAFTGVSVRTLRAFPTSPAEGSQHGGKCGQ</sequence>
<protein>
    <submittedName>
        <fullName evidence="1">Uncharacterized protein</fullName>
    </submittedName>
</protein>
<evidence type="ECO:0000313" key="1">
    <source>
        <dbReference type="EMBL" id="ALN83068.1"/>
    </source>
</evidence>
<evidence type="ECO:0000313" key="2">
    <source>
        <dbReference type="Proteomes" id="UP000060787"/>
    </source>
</evidence>
<dbReference type="Proteomes" id="UP000060787">
    <property type="component" value="Chromosome"/>
</dbReference>
<keyword evidence="2" id="KW-1185">Reference proteome</keyword>
<reference evidence="1 2" key="1">
    <citation type="journal article" date="2015" name="BMC Genomics">
        <title>Comparative genomics and metabolic profiling of the genus Lysobacter.</title>
        <authorList>
            <person name="de Bruijn I."/>
            <person name="Cheng X."/>
            <person name="de Jager V."/>
            <person name="Exposito R.G."/>
            <person name="Watrous J."/>
            <person name="Patel N."/>
            <person name="Postma J."/>
            <person name="Dorrestein P.C."/>
            <person name="Kobayashi D."/>
            <person name="Raaijmakers J.M."/>
        </authorList>
    </citation>
    <scope>NUCLEOTIDE SEQUENCE [LARGE SCALE GENOMIC DNA]</scope>
    <source>
        <strain evidence="1 2">76</strain>
    </source>
</reference>
<name>A0A0S2FHN8_LYSAN</name>
<proteinExistence type="predicted"/>
<dbReference type="KEGG" id="lab:LA76x_4966"/>
<dbReference type="AlphaFoldDB" id="A0A0S2FHN8"/>